<protein>
    <submittedName>
        <fullName evidence="1">DUF523 domain-containing protein</fullName>
    </submittedName>
</protein>
<dbReference type="PANTHER" id="PTHR30087">
    <property type="entry name" value="INNER MEMBRANE PROTEIN"/>
    <property type="match status" value="1"/>
</dbReference>
<proteinExistence type="predicted"/>
<evidence type="ECO:0000313" key="2">
    <source>
        <dbReference type="Proteomes" id="UP001501842"/>
    </source>
</evidence>
<comment type="caution">
    <text evidence="1">The sequence shown here is derived from an EMBL/GenBank/DDBJ whole genome shotgun (WGS) entry which is preliminary data.</text>
</comment>
<organism evidence="1 2">
    <name type="scientific">Actinocorallia aurantiaca</name>
    <dbReference type="NCBI Taxonomy" id="46204"/>
    <lineage>
        <taxon>Bacteria</taxon>
        <taxon>Bacillati</taxon>
        <taxon>Actinomycetota</taxon>
        <taxon>Actinomycetes</taxon>
        <taxon>Streptosporangiales</taxon>
        <taxon>Thermomonosporaceae</taxon>
        <taxon>Actinocorallia</taxon>
    </lineage>
</organism>
<accession>A0ABN3UE16</accession>
<evidence type="ECO:0000313" key="1">
    <source>
        <dbReference type="EMBL" id="GAA2730280.1"/>
    </source>
</evidence>
<dbReference type="Proteomes" id="UP001501842">
    <property type="component" value="Unassembled WGS sequence"/>
</dbReference>
<gene>
    <name evidence="1" type="ORF">GCM10010439_42870</name>
</gene>
<dbReference type="EMBL" id="BAAATZ010000018">
    <property type="protein sequence ID" value="GAA2730280.1"/>
    <property type="molecule type" value="Genomic_DNA"/>
</dbReference>
<sequence>MSSCLLGRPVRYDGRAKTSSSRILARWRAEGRLVPFCPELAGGLGVPRSPAELRDGRVVTVDGQDVTDAFTLGAELALAAARNAGVRVAVLKEGSPSCGSGRIADGTFSGGGGIPGAGVTTALLRAHGIAVFNEDQFEAADALLHD</sequence>
<dbReference type="InterPro" id="IPR007553">
    <property type="entry name" value="2-thiour_desulf"/>
</dbReference>
<name>A0ABN3UE16_9ACTN</name>
<reference evidence="1 2" key="1">
    <citation type="journal article" date="2019" name="Int. J. Syst. Evol. Microbiol.">
        <title>The Global Catalogue of Microorganisms (GCM) 10K type strain sequencing project: providing services to taxonomists for standard genome sequencing and annotation.</title>
        <authorList>
            <consortium name="The Broad Institute Genomics Platform"/>
            <consortium name="The Broad Institute Genome Sequencing Center for Infectious Disease"/>
            <person name="Wu L."/>
            <person name="Ma J."/>
        </authorList>
    </citation>
    <scope>NUCLEOTIDE SEQUENCE [LARGE SCALE GENOMIC DNA]</scope>
    <source>
        <strain evidence="1 2">JCM 8201</strain>
    </source>
</reference>
<keyword evidence="2" id="KW-1185">Reference proteome</keyword>
<dbReference type="Pfam" id="PF04463">
    <property type="entry name" value="2-thiour_desulf"/>
    <property type="match status" value="1"/>
</dbReference>
<dbReference type="PANTHER" id="PTHR30087:SF1">
    <property type="entry name" value="HYPOTHETICAL CYTOSOLIC PROTEIN"/>
    <property type="match status" value="1"/>
</dbReference>